<feature type="transmembrane region" description="Helical" evidence="6">
    <location>
        <begin position="167"/>
        <end position="190"/>
    </location>
</feature>
<reference evidence="9" key="1">
    <citation type="journal article" date="2019" name="Org. Biomol. Chem.">
        <title>Structure elucidation and biosynthetic gene cluster analysis of caniferolides A-D, new bioactive glycosylated 36-membered polyol macrolides from the marine-derived Streptomyces caniferus CA-271066.</title>
        <authorList>
            <person name="Perez-Victoria I."/>
            <person name="Oves-Costales D."/>
            <person name="Lacret R."/>
            <person name="Martin J."/>
            <person name="Sanchez-Hidalgo M."/>
            <person name="Diaz C."/>
            <person name="Cautain B."/>
            <person name="Vicente F."/>
            <person name="Genilloud O."/>
            <person name="Reyes F."/>
        </authorList>
    </citation>
    <scope>NUCLEOTIDE SEQUENCE</scope>
    <source>
        <strain evidence="9">CA-271066</strain>
    </source>
</reference>
<dbReference type="InterPro" id="IPR047817">
    <property type="entry name" value="ABC2_TM_bact-type"/>
</dbReference>
<dbReference type="PANTHER" id="PTHR43229">
    <property type="entry name" value="NODULATION PROTEIN J"/>
    <property type="match status" value="1"/>
</dbReference>
<dbReference type="Pfam" id="PF01061">
    <property type="entry name" value="ABC2_membrane"/>
    <property type="match status" value="1"/>
</dbReference>
<dbReference type="GO" id="GO:0043190">
    <property type="term" value="C:ATP-binding cassette (ABC) transporter complex"/>
    <property type="evidence" value="ECO:0007669"/>
    <property type="project" value="InterPro"/>
</dbReference>
<keyword evidence="6" id="KW-0813">Transport</keyword>
<feature type="transmembrane region" description="Helical" evidence="6">
    <location>
        <begin position="256"/>
        <end position="278"/>
    </location>
</feature>
<comment type="subcellular location">
    <subcellularLocation>
        <location evidence="6">Cell membrane</location>
        <topology evidence="6">Multi-pass membrane protein</topology>
    </subcellularLocation>
    <subcellularLocation>
        <location evidence="1">Membrane</location>
        <topology evidence="1">Multi-pass membrane protein</topology>
    </subcellularLocation>
</comment>
<dbReference type="GO" id="GO:0046677">
    <property type="term" value="P:response to antibiotic"/>
    <property type="evidence" value="ECO:0007669"/>
    <property type="project" value="UniProtKB-KW"/>
</dbReference>
<evidence type="ECO:0000256" key="6">
    <source>
        <dbReference type="RuleBase" id="RU361157"/>
    </source>
</evidence>
<comment type="similarity">
    <text evidence="6">Belongs to the ABC-2 integral membrane protein family.</text>
</comment>
<name>A0A493R190_9ACTN</name>
<evidence type="ECO:0000256" key="5">
    <source>
        <dbReference type="ARBA" id="ARBA00023251"/>
    </source>
</evidence>
<feature type="transmembrane region" description="Helical" evidence="6">
    <location>
        <begin position="142"/>
        <end position="161"/>
    </location>
</feature>
<proteinExistence type="inferred from homology"/>
<protein>
    <recommendedName>
        <fullName evidence="6">Transport permease protein</fullName>
    </recommendedName>
</protein>
<gene>
    <name evidence="9" type="primary">scaT1</name>
</gene>
<evidence type="ECO:0000256" key="7">
    <source>
        <dbReference type="SAM" id="MobiDB-lite"/>
    </source>
</evidence>
<evidence type="ECO:0000313" key="9">
    <source>
        <dbReference type="EMBL" id="QBF51772.1"/>
    </source>
</evidence>
<feature type="transmembrane region" description="Helical" evidence="6">
    <location>
        <begin position="95"/>
        <end position="113"/>
    </location>
</feature>
<evidence type="ECO:0000256" key="2">
    <source>
        <dbReference type="ARBA" id="ARBA00022692"/>
    </source>
</evidence>
<dbReference type="GO" id="GO:0140359">
    <property type="term" value="F:ABC-type transporter activity"/>
    <property type="evidence" value="ECO:0007669"/>
    <property type="project" value="InterPro"/>
</dbReference>
<feature type="transmembrane region" description="Helical" evidence="6">
    <location>
        <begin position="56"/>
        <end position="75"/>
    </location>
</feature>
<evidence type="ECO:0000256" key="4">
    <source>
        <dbReference type="ARBA" id="ARBA00023136"/>
    </source>
</evidence>
<dbReference type="AlphaFoldDB" id="A0A493R190"/>
<dbReference type="PROSITE" id="PS51012">
    <property type="entry name" value="ABC_TM2"/>
    <property type="match status" value="1"/>
</dbReference>
<evidence type="ECO:0000256" key="1">
    <source>
        <dbReference type="ARBA" id="ARBA00004141"/>
    </source>
</evidence>
<feature type="transmembrane region" description="Helical" evidence="6">
    <location>
        <begin position="202"/>
        <end position="227"/>
    </location>
</feature>
<dbReference type="InterPro" id="IPR000412">
    <property type="entry name" value="ABC_2_transport"/>
</dbReference>
<feature type="domain" description="ABC transmembrane type-2" evidence="8">
    <location>
        <begin position="56"/>
        <end position="281"/>
    </location>
</feature>
<keyword evidence="2 6" id="KW-0812">Transmembrane</keyword>
<dbReference type="InterPro" id="IPR051784">
    <property type="entry name" value="Nod_factor_ABC_transporter"/>
</dbReference>
<sequence>MPHSSPAAPSVPTASEPVAVPPRRHAARKSSGLADLAADTRLILGRYLRQTLRAKIGLVVGVLMPLLVLFFFGPLLTHVQLGTGGDAWQTLVPGLLVQLGMFSAAFAGIGILIEKQHGVIERMQVTPVSRLALLMGRVLRDVVQMLAQSLLLVLAGVAMGLRAPVLGVLIGFLFVAVLTVALASLSYALAMRLNSPEEFAPVVNTINLPVMLLSGILLPMALAPGWLDLVSKFVPLRYLVEAVRAAFLGQYSSTTMIRGALVAAVLATVAVFLGARIFRKAGA</sequence>
<keyword evidence="4 6" id="KW-0472">Membrane</keyword>
<keyword evidence="6" id="KW-1003">Cell membrane</keyword>
<dbReference type="PIRSF" id="PIRSF006648">
    <property type="entry name" value="DrrB"/>
    <property type="match status" value="1"/>
</dbReference>
<organism evidence="9">
    <name type="scientific">Streptomyces caniferus</name>
    <dbReference type="NCBI Taxonomy" id="285557"/>
    <lineage>
        <taxon>Bacteria</taxon>
        <taxon>Bacillati</taxon>
        <taxon>Actinomycetota</taxon>
        <taxon>Actinomycetes</taxon>
        <taxon>Kitasatosporales</taxon>
        <taxon>Streptomycetaceae</taxon>
        <taxon>Streptomyces</taxon>
    </lineage>
</organism>
<dbReference type="InterPro" id="IPR013525">
    <property type="entry name" value="ABC2_TM"/>
</dbReference>
<keyword evidence="3 6" id="KW-1133">Transmembrane helix</keyword>
<feature type="region of interest" description="Disordered" evidence="7">
    <location>
        <begin position="1"/>
        <end position="26"/>
    </location>
</feature>
<dbReference type="PANTHER" id="PTHR43229:SF2">
    <property type="entry name" value="NODULATION PROTEIN J"/>
    <property type="match status" value="1"/>
</dbReference>
<dbReference type="EMBL" id="MK303577">
    <property type="protein sequence ID" value="QBF51772.1"/>
    <property type="molecule type" value="Genomic_DNA"/>
</dbReference>
<evidence type="ECO:0000256" key="3">
    <source>
        <dbReference type="ARBA" id="ARBA00022989"/>
    </source>
</evidence>
<feature type="compositionally biased region" description="Low complexity" evidence="7">
    <location>
        <begin position="1"/>
        <end position="18"/>
    </location>
</feature>
<keyword evidence="5" id="KW-0046">Antibiotic resistance</keyword>
<evidence type="ECO:0000259" key="8">
    <source>
        <dbReference type="PROSITE" id="PS51012"/>
    </source>
</evidence>
<accession>A0A493R190</accession>